<dbReference type="InterPro" id="IPR036452">
    <property type="entry name" value="Ribo_hydro-like"/>
</dbReference>
<sequence>MAIDVVLDVDTGVDDALALLFATAHPALRVRAVTCVAGNVDVDQATRNSLAVLDAAGHPDIPVARGADRPLLRPFNGARAVHGDNGLGGIDVPDAKRSADSVHAVELLRRTIMDSPGEVTLIALAPLTNVALLLRMYPETAAALGNVMVMGGSVGAGNTTAAAEFNIWQDPEAAAIVLSSGVPLTMYGLDVFYQVTVDAAGVKRLLESSKPGASLAARLLEGRTGTWRHESRITEPEAACVGDAGAVCAVADPQGLTTRSLPVHVALGEGPTRGLTLVDVRGNPNSVPLSGDVGVGQVDVGVAVDGARYRRLFVETVAADD</sequence>
<dbReference type="GO" id="GO:0005829">
    <property type="term" value="C:cytosol"/>
    <property type="evidence" value="ECO:0007669"/>
    <property type="project" value="TreeGrafter"/>
</dbReference>
<proteinExistence type="predicted"/>
<dbReference type="RefSeq" id="WP_013015935.1">
    <property type="nucleotide sequence ID" value="NC_013947.1"/>
</dbReference>
<organism evidence="4 5">
    <name type="scientific">Stackebrandtia nassauensis (strain DSM 44728 / CIP 108903 / NRRL B-16338 / NBRC 102104 / LLR-40K-21)</name>
    <dbReference type="NCBI Taxonomy" id="446470"/>
    <lineage>
        <taxon>Bacteria</taxon>
        <taxon>Bacillati</taxon>
        <taxon>Actinomycetota</taxon>
        <taxon>Actinomycetes</taxon>
        <taxon>Glycomycetales</taxon>
        <taxon>Glycomycetaceae</taxon>
        <taxon>Stackebrandtia</taxon>
    </lineage>
</organism>
<dbReference type="PANTHER" id="PTHR12304:SF4">
    <property type="entry name" value="URIDINE NUCLEOSIDASE"/>
    <property type="match status" value="1"/>
</dbReference>
<name>D3Q6W5_STANL</name>
<evidence type="ECO:0000313" key="4">
    <source>
        <dbReference type="EMBL" id="ADD40364.1"/>
    </source>
</evidence>
<dbReference type="GO" id="GO:0006152">
    <property type="term" value="P:purine nucleoside catabolic process"/>
    <property type="evidence" value="ECO:0007669"/>
    <property type="project" value="TreeGrafter"/>
</dbReference>
<feature type="domain" description="Inosine/uridine-preferring nucleoside hydrolase" evidence="3">
    <location>
        <begin position="5"/>
        <end position="309"/>
    </location>
</feature>
<dbReference type="SUPFAM" id="SSF53590">
    <property type="entry name" value="Nucleoside hydrolase"/>
    <property type="match status" value="1"/>
</dbReference>
<gene>
    <name evidence="4" type="ordered locus">Snas_0651</name>
</gene>
<dbReference type="Proteomes" id="UP000000844">
    <property type="component" value="Chromosome"/>
</dbReference>
<dbReference type="Pfam" id="PF01156">
    <property type="entry name" value="IU_nuc_hydro"/>
    <property type="match status" value="1"/>
</dbReference>
<dbReference type="STRING" id="446470.Snas_0651"/>
<protein>
    <submittedName>
        <fullName evidence="4">Inosine/uridine-preferring nucleoside hydrolase</fullName>
    </submittedName>
</protein>
<dbReference type="EMBL" id="CP001778">
    <property type="protein sequence ID" value="ADD40364.1"/>
    <property type="molecule type" value="Genomic_DNA"/>
</dbReference>
<dbReference type="AlphaFoldDB" id="D3Q6W5"/>
<dbReference type="HOGENOM" id="CLU_036838_2_2_11"/>
<dbReference type="KEGG" id="sna:Snas_0651"/>
<keyword evidence="1 4" id="KW-0378">Hydrolase</keyword>
<evidence type="ECO:0000313" key="5">
    <source>
        <dbReference type="Proteomes" id="UP000000844"/>
    </source>
</evidence>
<dbReference type="GO" id="GO:0008477">
    <property type="term" value="F:purine nucleosidase activity"/>
    <property type="evidence" value="ECO:0007669"/>
    <property type="project" value="TreeGrafter"/>
</dbReference>
<keyword evidence="2" id="KW-0326">Glycosidase</keyword>
<dbReference type="eggNOG" id="COG1957">
    <property type="taxonomic scope" value="Bacteria"/>
</dbReference>
<dbReference type="PANTHER" id="PTHR12304">
    <property type="entry name" value="INOSINE-URIDINE PREFERRING NUCLEOSIDE HYDROLASE"/>
    <property type="match status" value="1"/>
</dbReference>
<reference evidence="4 5" key="1">
    <citation type="journal article" date="2009" name="Stand. Genomic Sci.">
        <title>Complete genome sequence of Stackebrandtia nassauensis type strain (LLR-40K-21).</title>
        <authorList>
            <person name="Munk C."/>
            <person name="Lapidus A."/>
            <person name="Copeland A."/>
            <person name="Jando M."/>
            <person name="Mayilraj S."/>
            <person name="Glavina Del Rio T."/>
            <person name="Nolan M."/>
            <person name="Chen F."/>
            <person name="Lucas S."/>
            <person name="Tice H."/>
            <person name="Cheng J.F."/>
            <person name="Han C."/>
            <person name="Detter J.C."/>
            <person name="Bruce D."/>
            <person name="Goodwin L."/>
            <person name="Chain P."/>
            <person name="Pitluck S."/>
            <person name="Goker M."/>
            <person name="Ovchinikova G."/>
            <person name="Pati A."/>
            <person name="Ivanova N."/>
            <person name="Mavromatis K."/>
            <person name="Chen A."/>
            <person name="Palaniappan K."/>
            <person name="Land M."/>
            <person name="Hauser L."/>
            <person name="Chang Y.J."/>
            <person name="Jeffries C.D."/>
            <person name="Bristow J."/>
            <person name="Eisen J.A."/>
            <person name="Markowitz V."/>
            <person name="Hugenholtz P."/>
            <person name="Kyrpides N.C."/>
            <person name="Klenk H.P."/>
        </authorList>
    </citation>
    <scope>NUCLEOTIDE SEQUENCE [LARGE SCALE GENOMIC DNA]</scope>
    <source>
        <strain evidence="5">DSM 44728 / CIP 108903 / NRRL B-16338 / NBRC 102104 / LLR-40K-21</strain>
    </source>
</reference>
<evidence type="ECO:0000256" key="1">
    <source>
        <dbReference type="ARBA" id="ARBA00022801"/>
    </source>
</evidence>
<dbReference type="Gene3D" id="3.90.245.10">
    <property type="entry name" value="Ribonucleoside hydrolase-like"/>
    <property type="match status" value="1"/>
</dbReference>
<accession>D3Q6W5</accession>
<dbReference type="InterPro" id="IPR001910">
    <property type="entry name" value="Inosine/uridine_hydrolase_dom"/>
</dbReference>
<evidence type="ECO:0000256" key="2">
    <source>
        <dbReference type="ARBA" id="ARBA00023295"/>
    </source>
</evidence>
<evidence type="ECO:0000259" key="3">
    <source>
        <dbReference type="Pfam" id="PF01156"/>
    </source>
</evidence>
<dbReference type="InterPro" id="IPR023186">
    <property type="entry name" value="IUNH"/>
</dbReference>
<dbReference type="OrthoDB" id="9797882at2"/>
<keyword evidence="5" id="KW-1185">Reference proteome</keyword>